<dbReference type="OrthoDB" id="1148871at2"/>
<sequence length="130" mass="14645">MGESGFLIDSNAVIDYLGNNLPNYGMNFMNEVIDQIPNLSVITKIEVLGYNAPPKHYSILSEFMNDSNILELSEEVVNHCIEIRKTYSIKLPDAIIAATALTHDLSLITRNMQDFEKIPELNILNPHLNL</sequence>
<evidence type="ECO:0000256" key="3">
    <source>
        <dbReference type="ARBA" id="ARBA00022722"/>
    </source>
</evidence>
<reference evidence="9 10" key="1">
    <citation type="submission" date="2017-05" db="EMBL/GenBank/DDBJ databases">
        <authorList>
            <person name="Varghese N."/>
            <person name="Submissions S."/>
        </authorList>
    </citation>
    <scope>NUCLEOTIDE SEQUENCE [LARGE SCALE GENOMIC DNA]</scope>
    <source>
        <strain evidence="9 10">DSM 21985</strain>
    </source>
</reference>
<gene>
    <name evidence="9" type="ORF">SAMN06265219_102206</name>
</gene>
<proteinExistence type="inferred from homology"/>
<keyword evidence="4" id="KW-0479">Metal-binding</keyword>
<dbReference type="Gene3D" id="3.40.50.1010">
    <property type="entry name" value="5'-nuclease"/>
    <property type="match status" value="1"/>
</dbReference>
<evidence type="ECO:0000313" key="10">
    <source>
        <dbReference type="Proteomes" id="UP000317557"/>
    </source>
</evidence>
<keyword evidence="2" id="KW-1277">Toxin-antitoxin system</keyword>
<evidence type="ECO:0000256" key="5">
    <source>
        <dbReference type="ARBA" id="ARBA00022801"/>
    </source>
</evidence>
<feature type="domain" description="PIN" evidence="8">
    <location>
        <begin position="54"/>
        <end position="119"/>
    </location>
</feature>
<keyword evidence="10" id="KW-1185">Reference proteome</keyword>
<evidence type="ECO:0000256" key="4">
    <source>
        <dbReference type="ARBA" id="ARBA00022723"/>
    </source>
</evidence>
<dbReference type="AlphaFoldDB" id="A0A521BDF0"/>
<dbReference type="Pfam" id="PF01850">
    <property type="entry name" value="PIN"/>
    <property type="match status" value="1"/>
</dbReference>
<evidence type="ECO:0000313" key="9">
    <source>
        <dbReference type="EMBL" id="SMO45089.1"/>
    </source>
</evidence>
<dbReference type="SUPFAM" id="SSF88723">
    <property type="entry name" value="PIN domain-like"/>
    <property type="match status" value="1"/>
</dbReference>
<name>A0A521BDF0_9BACT</name>
<evidence type="ECO:0000256" key="1">
    <source>
        <dbReference type="ARBA" id="ARBA00001946"/>
    </source>
</evidence>
<dbReference type="InterPro" id="IPR029060">
    <property type="entry name" value="PIN-like_dom_sf"/>
</dbReference>
<comment type="cofactor">
    <cofactor evidence="1">
        <name>Mg(2+)</name>
        <dbReference type="ChEBI" id="CHEBI:18420"/>
    </cofactor>
</comment>
<dbReference type="Proteomes" id="UP000317557">
    <property type="component" value="Unassembled WGS sequence"/>
</dbReference>
<organism evidence="9 10">
    <name type="scientific">Gracilimonas mengyeensis</name>
    <dbReference type="NCBI Taxonomy" id="1302730"/>
    <lineage>
        <taxon>Bacteria</taxon>
        <taxon>Pseudomonadati</taxon>
        <taxon>Balneolota</taxon>
        <taxon>Balneolia</taxon>
        <taxon>Balneolales</taxon>
        <taxon>Balneolaceae</taxon>
        <taxon>Gracilimonas</taxon>
    </lineage>
</organism>
<dbReference type="PANTHER" id="PTHR33653">
    <property type="entry name" value="RIBONUCLEASE VAPC2"/>
    <property type="match status" value="1"/>
</dbReference>
<protein>
    <recommendedName>
        <fullName evidence="8">PIN domain-containing protein</fullName>
    </recommendedName>
</protein>
<dbReference type="InterPro" id="IPR050556">
    <property type="entry name" value="Type_II_TA_system_RNase"/>
</dbReference>
<evidence type="ECO:0000256" key="2">
    <source>
        <dbReference type="ARBA" id="ARBA00022649"/>
    </source>
</evidence>
<dbReference type="CDD" id="cd18738">
    <property type="entry name" value="PIN_VapC4-5_FitB-like"/>
    <property type="match status" value="1"/>
</dbReference>
<dbReference type="EMBL" id="FXTP01000002">
    <property type="protein sequence ID" value="SMO45089.1"/>
    <property type="molecule type" value="Genomic_DNA"/>
</dbReference>
<dbReference type="GO" id="GO:0004518">
    <property type="term" value="F:nuclease activity"/>
    <property type="evidence" value="ECO:0007669"/>
    <property type="project" value="UniProtKB-KW"/>
</dbReference>
<comment type="similarity">
    <text evidence="7">Belongs to the PINc/VapC protein family.</text>
</comment>
<dbReference type="PANTHER" id="PTHR33653:SF1">
    <property type="entry name" value="RIBONUCLEASE VAPC2"/>
    <property type="match status" value="1"/>
</dbReference>
<evidence type="ECO:0000256" key="7">
    <source>
        <dbReference type="ARBA" id="ARBA00038093"/>
    </source>
</evidence>
<evidence type="ECO:0000256" key="6">
    <source>
        <dbReference type="ARBA" id="ARBA00022842"/>
    </source>
</evidence>
<dbReference type="InterPro" id="IPR002716">
    <property type="entry name" value="PIN_dom"/>
</dbReference>
<dbReference type="RefSeq" id="WP_142453215.1">
    <property type="nucleotide sequence ID" value="NZ_FXTP01000002.1"/>
</dbReference>
<keyword evidence="5" id="KW-0378">Hydrolase</keyword>
<accession>A0A521BDF0</accession>
<dbReference type="GO" id="GO:0046872">
    <property type="term" value="F:metal ion binding"/>
    <property type="evidence" value="ECO:0007669"/>
    <property type="project" value="UniProtKB-KW"/>
</dbReference>
<dbReference type="GO" id="GO:0016787">
    <property type="term" value="F:hydrolase activity"/>
    <property type="evidence" value="ECO:0007669"/>
    <property type="project" value="UniProtKB-KW"/>
</dbReference>
<keyword evidence="6" id="KW-0460">Magnesium</keyword>
<keyword evidence="3" id="KW-0540">Nuclease</keyword>
<evidence type="ECO:0000259" key="8">
    <source>
        <dbReference type="Pfam" id="PF01850"/>
    </source>
</evidence>